<evidence type="ECO:0000259" key="7">
    <source>
        <dbReference type="Pfam" id="PF00728"/>
    </source>
</evidence>
<dbReference type="Pfam" id="PF02838">
    <property type="entry name" value="Glyco_hydro_20b"/>
    <property type="match status" value="1"/>
</dbReference>
<name>A0A419W2W9_9BACT</name>
<evidence type="ECO:0000256" key="3">
    <source>
        <dbReference type="ARBA" id="ARBA00012663"/>
    </source>
</evidence>
<sequence>MQLFRSKNTFILIILFMRLRSCSMLPIAFLFVFSACTPKVQTDLTKTAFIPKPASVTATGDAFELDGSTGIFIQEGADHLESTAQFLAKALGSSAAVEAVTDAPSKGIYLSLDATGQIPAEGNKMTIDSKLIHIEGGDEAGCFYGIQTLLQTLPASIAEGEKLIVPTGAISDAPVYGYRGAMLDVARHFFSVEDVKRFIDFLAEYKMNTLHMHLTDDQGWRIEIKSWPKLTEIGGSTEVGGGEGGFYTQEQYKDIVAYAAANFITIVPEVDMPGHTNAALASYAELNANGKATDLYTGIEVGFSSFDTRKDVTYQFIDDVVREVSELSPGPYFHLGGDESHATKHDDYVYFVNKVQGIVQKYGKQVIGWDEIANADVVENAAVQFWADAENTSLGLEKGAKVLVSPASRAYMDMKYDTTTVLGLKWAGTIEVDHAYDWQPDTVVAKLTKEQVLGVEAPLWSETITNMDELEYMVFPRLPGYAEIGWTKNEDRNWDEYKVRLGKFGKRFEAQGIDFYRSALVPWEE</sequence>
<dbReference type="InterPro" id="IPR029018">
    <property type="entry name" value="Hex-like_dom2"/>
</dbReference>
<keyword evidence="10" id="KW-1185">Reference proteome</keyword>
<dbReference type="InterPro" id="IPR025705">
    <property type="entry name" value="Beta_hexosaminidase_sua/sub"/>
</dbReference>
<dbReference type="SUPFAM" id="SSF51445">
    <property type="entry name" value="(Trans)glycosidases"/>
    <property type="match status" value="1"/>
</dbReference>
<dbReference type="GO" id="GO:0005975">
    <property type="term" value="P:carbohydrate metabolic process"/>
    <property type="evidence" value="ECO:0007669"/>
    <property type="project" value="InterPro"/>
</dbReference>
<dbReference type="GO" id="GO:0016020">
    <property type="term" value="C:membrane"/>
    <property type="evidence" value="ECO:0007669"/>
    <property type="project" value="TreeGrafter"/>
</dbReference>
<comment type="caution">
    <text evidence="9">The sequence shown here is derived from an EMBL/GenBank/DDBJ whole genome shotgun (WGS) entry which is preliminary data.</text>
</comment>
<dbReference type="SUPFAM" id="SSF55545">
    <property type="entry name" value="beta-N-acetylhexosaminidase-like domain"/>
    <property type="match status" value="1"/>
</dbReference>
<dbReference type="PRINTS" id="PR00738">
    <property type="entry name" value="GLHYDRLASE20"/>
</dbReference>
<dbReference type="GO" id="GO:0004563">
    <property type="term" value="F:beta-N-acetylhexosaminidase activity"/>
    <property type="evidence" value="ECO:0007669"/>
    <property type="project" value="UniProtKB-EC"/>
</dbReference>
<dbReference type="PANTHER" id="PTHR22600">
    <property type="entry name" value="BETA-HEXOSAMINIDASE"/>
    <property type="match status" value="1"/>
</dbReference>
<dbReference type="CDD" id="cd06568">
    <property type="entry name" value="GH20_SpHex_like"/>
    <property type="match status" value="1"/>
</dbReference>
<keyword evidence="5" id="KW-0326">Glycosidase</keyword>
<dbReference type="PANTHER" id="PTHR22600:SF57">
    <property type="entry name" value="BETA-N-ACETYLHEXOSAMINIDASE"/>
    <property type="match status" value="1"/>
</dbReference>
<keyword evidence="4" id="KW-0378">Hydrolase</keyword>
<comment type="catalytic activity">
    <reaction evidence="1">
        <text>Hydrolysis of terminal non-reducing N-acetyl-D-hexosamine residues in N-acetyl-beta-D-hexosaminides.</text>
        <dbReference type="EC" id="3.2.1.52"/>
    </reaction>
</comment>
<dbReference type="Pfam" id="PF00728">
    <property type="entry name" value="Glyco_hydro_20"/>
    <property type="match status" value="1"/>
</dbReference>
<dbReference type="Gene3D" id="3.20.20.80">
    <property type="entry name" value="Glycosidases"/>
    <property type="match status" value="1"/>
</dbReference>
<reference evidence="9 10" key="1">
    <citation type="submission" date="2018-09" db="EMBL/GenBank/DDBJ databases">
        <title>Genomic Encyclopedia of Archaeal and Bacterial Type Strains, Phase II (KMG-II): from individual species to whole genera.</title>
        <authorList>
            <person name="Goeker M."/>
        </authorList>
    </citation>
    <scope>NUCLEOTIDE SEQUENCE [LARGE SCALE GENOMIC DNA]</scope>
    <source>
        <strain evidence="9 10">DSM 27148</strain>
    </source>
</reference>
<evidence type="ECO:0000256" key="4">
    <source>
        <dbReference type="ARBA" id="ARBA00022801"/>
    </source>
</evidence>
<feature type="domain" description="Beta-hexosaminidase bacterial type N-terminal" evidence="8">
    <location>
        <begin position="49"/>
        <end position="173"/>
    </location>
</feature>
<protein>
    <recommendedName>
        <fullName evidence="3">beta-N-acetylhexosaminidase</fullName>
        <ecNumber evidence="3">3.2.1.52</ecNumber>
    </recommendedName>
</protein>
<comment type="similarity">
    <text evidence="2">Belongs to the glycosyl hydrolase 20 family.</text>
</comment>
<evidence type="ECO:0000256" key="2">
    <source>
        <dbReference type="ARBA" id="ARBA00006285"/>
    </source>
</evidence>
<accession>A0A419W2W9</accession>
<evidence type="ECO:0000256" key="1">
    <source>
        <dbReference type="ARBA" id="ARBA00001231"/>
    </source>
</evidence>
<gene>
    <name evidence="9" type="ORF">BC643_0155</name>
</gene>
<dbReference type="InterPro" id="IPR015882">
    <property type="entry name" value="HEX_bac_N"/>
</dbReference>
<organism evidence="9 10">
    <name type="scientific">Mangrovibacterium diazotrophicum</name>
    <dbReference type="NCBI Taxonomy" id="1261403"/>
    <lineage>
        <taxon>Bacteria</taxon>
        <taxon>Pseudomonadati</taxon>
        <taxon>Bacteroidota</taxon>
        <taxon>Bacteroidia</taxon>
        <taxon>Marinilabiliales</taxon>
        <taxon>Prolixibacteraceae</taxon>
        <taxon>Mangrovibacterium</taxon>
    </lineage>
</organism>
<dbReference type="Proteomes" id="UP000283387">
    <property type="component" value="Unassembled WGS sequence"/>
</dbReference>
<feature type="active site" description="Proton donor" evidence="6">
    <location>
        <position position="339"/>
    </location>
</feature>
<dbReference type="InterPro" id="IPR015883">
    <property type="entry name" value="Glyco_hydro_20_cat"/>
</dbReference>
<dbReference type="EMBL" id="RAPN01000001">
    <property type="protein sequence ID" value="RKD89822.1"/>
    <property type="molecule type" value="Genomic_DNA"/>
</dbReference>
<dbReference type="Gene3D" id="3.30.379.10">
    <property type="entry name" value="Chitobiase/beta-hexosaminidase domain 2-like"/>
    <property type="match status" value="1"/>
</dbReference>
<evidence type="ECO:0000256" key="5">
    <source>
        <dbReference type="ARBA" id="ARBA00023295"/>
    </source>
</evidence>
<evidence type="ECO:0000313" key="10">
    <source>
        <dbReference type="Proteomes" id="UP000283387"/>
    </source>
</evidence>
<feature type="domain" description="Glycoside hydrolase family 20 catalytic" evidence="7">
    <location>
        <begin position="176"/>
        <end position="488"/>
    </location>
</feature>
<dbReference type="GO" id="GO:0030203">
    <property type="term" value="P:glycosaminoglycan metabolic process"/>
    <property type="evidence" value="ECO:0007669"/>
    <property type="project" value="TreeGrafter"/>
</dbReference>
<dbReference type="InterPro" id="IPR017853">
    <property type="entry name" value="GH"/>
</dbReference>
<proteinExistence type="inferred from homology"/>
<evidence type="ECO:0000259" key="8">
    <source>
        <dbReference type="Pfam" id="PF02838"/>
    </source>
</evidence>
<evidence type="ECO:0000313" key="9">
    <source>
        <dbReference type="EMBL" id="RKD89822.1"/>
    </source>
</evidence>
<dbReference type="AlphaFoldDB" id="A0A419W2W9"/>
<dbReference type="EC" id="3.2.1.52" evidence="3"/>
<evidence type="ECO:0000256" key="6">
    <source>
        <dbReference type="PIRSR" id="PIRSR625705-1"/>
    </source>
</evidence>